<feature type="region of interest" description="Disordered" evidence="1">
    <location>
        <begin position="105"/>
        <end position="155"/>
    </location>
</feature>
<evidence type="ECO:0000256" key="1">
    <source>
        <dbReference type="SAM" id="MobiDB-lite"/>
    </source>
</evidence>
<accession>A0A1B6FGV0</accession>
<gene>
    <name evidence="3" type="ORF">g.14488</name>
</gene>
<protein>
    <submittedName>
        <fullName evidence="3">Uncharacterized protein</fullName>
    </submittedName>
</protein>
<organism evidence="3">
    <name type="scientific">Cuerna arida</name>
    <dbReference type="NCBI Taxonomy" id="1464854"/>
    <lineage>
        <taxon>Eukaryota</taxon>
        <taxon>Metazoa</taxon>
        <taxon>Ecdysozoa</taxon>
        <taxon>Arthropoda</taxon>
        <taxon>Hexapoda</taxon>
        <taxon>Insecta</taxon>
        <taxon>Pterygota</taxon>
        <taxon>Neoptera</taxon>
        <taxon>Paraneoptera</taxon>
        <taxon>Hemiptera</taxon>
        <taxon>Auchenorrhyncha</taxon>
        <taxon>Membracoidea</taxon>
        <taxon>Cicadellidae</taxon>
        <taxon>Cicadellinae</taxon>
        <taxon>Proconiini</taxon>
        <taxon>Cuerna</taxon>
    </lineage>
</organism>
<feature type="signal peptide" evidence="2">
    <location>
        <begin position="1"/>
        <end position="22"/>
    </location>
</feature>
<evidence type="ECO:0000313" key="3">
    <source>
        <dbReference type="EMBL" id="JAS49438.1"/>
    </source>
</evidence>
<proteinExistence type="predicted"/>
<sequence>MTKLVSSLFLILLLFLHDKVICLIQPMEEPMHDMNSTSNLEDSVKRNQQFWQDVLKKREEKDRAISNHTVLDGINVEVKTEDSLKKPEQFTKNILKVKEEKDITNNHSGIKTSRDYKKGKTDQKNENESHLTAGPVSRGKLKIPVLQPPNNYNWQETGSEKIKTTLESPTATKILLGNVESVKETNPKYSPSKENPVEEVKFRDTPNRLGEEADEGFQNDQMNVHISNITPKSDKQVKHETQVNGNDKQSVSLDTNVINQDVNNDCGETKCSGTSQERCYGNYCTYVLLFASSLYWHHTLGKF</sequence>
<feature type="chain" id="PRO_5008582841" evidence="2">
    <location>
        <begin position="23"/>
        <end position="303"/>
    </location>
</feature>
<name>A0A1B6FGV0_9HEMI</name>
<reference evidence="3" key="1">
    <citation type="submission" date="2015-11" db="EMBL/GenBank/DDBJ databases">
        <title>De novo transcriptome assembly of four potential Pierce s Disease insect vectors from Arizona vineyards.</title>
        <authorList>
            <person name="Tassone E.E."/>
        </authorList>
    </citation>
    <scope>NUCLEOTIDE SEQUENCE</scope>
</reference>
<evidence type="ECO:0000256" key="2">
    <source>
        <dbReference type="SAM" id="SignalP"/>
    </source>
</evidence>
<feature type="compositionally biased region" description="Basic and acidic residues" evidence="1">
    <location>
        <begin position="112"/>
        <end position="129"/>
    </location>
</feature>
<dbReference type="EMBL" id="GECZ01020331">
    <property type="protein sequence ID" value="JAS49438.1"/>
    <property type="molecule type" value="Transcribed_RNA"/>
</dbReference>
<keyword evidence="2" id="KW-0732">Signal</keyword>
<dbReference type="AlphaFoldDB" id="A0A1B6FGV0"/>